<name>A0A6G1F677_9ORYZ</name>
<organism evidence="1 2">
    <name type="scientific">Oryza meyeriana var. granulata</name>
    <dbReference type="NCBI Taxonomy" id="110450"/>
    <lineage>
        <taxon>Eukaryota</taxon>
        <taxon>Viridiplantae</taxon>
        <taxon>Streptophyta</taxon>
        <taxon>Embryophyta</taxon>
        <taxon>Tracheophyta</taxon>
        <taxon>Spermatophyta</taxon>
        <taxon>Magnoliopsida</taxon>
        <taxon>Liliopsida</taxon>
        <taxon>Poales</taxon>
        <taxon>Poaceae</taxon>
        <taxon>BOP clade</taxon>
        <taxon>Oryzoideae</taxon>
        <taxon>Oryzeae</taxon>
        <taxon>Oryzinae</taxon>
        <taxon>Oryza</taxon>
        <taxon>Oryza meyeriana</taxon>
    </lineage>
</organism>
<comment type="caution">
    <text evidence="1">The sequence shown here is derived from an EMBL/GenBank/DDBJ whole genome shotgun (WGS) entry which is preliminary data.</text>
</comment>
<evidence type="ECO:0000313" key="2">
    <source>
        <dbReference type="Proteomes" id="UP000479710"/>
    </source>
</evidence>
<accession>A0A6G1F677</accession>
<keyword evidence="2" id="KW-1185">Reference proteome</keyword>
<protein>
    <submittedName>
        <fullName evidence="1">Uncharacterized protein</fullName>
    </submittedName>
</protein>
<proteinExistence type="predicted"/>
<dbReference type="EMBL" id="SPHZ02000001">
    <property type="protein sequence ID" value="KAF0932428.1"/>
    <property type="molecule type" value="Genomic_DNA"/>
</dbReference>
<reference evidence="1 2" key="1">
    <citation type="submission" date="2019-11" db="EMBL/GenBank/DDBJ databases">
        <title>Whole genome sequence of Oryza granulata.</title>
        <authorList>
            <person name="Li W."/>
        </authorList>
    </citation>
    <scope>NUCLEOTIDE SEQUENCE [LARGE SCALE GENOMIC DNA]</scope>
    <source>
        <strain evidence="2">cv. Menghai</strain>
        <tissue evidence="1">Leaf</tissue>
    </source>
</reference>
<sequence>MPAGELEPLSGRIASPPIHAGKVNVDPLEPAHCQASGMYVASKLEPVGTMPSGKDSLRKQALSPAHSRKSVAMLELDLEMHAAVSPAA</sequence>
<gene>
    <name evidence="1" type="ORF">E2562_010341</name>
</gene>
<dbReference type="Proteomes" id="UP000479710">
    <property type="component" value="Unassembled WGS sequence"/>
</dbReference>
<evidence type="ECO:0000313" key="1">
    <source>
        <dbReference type="EMBL" id="KAF0932428.1"/>
    </source>
</evidence>
<dbReference type="AlphaFoldDB" id="A0A6G1F677"/>